<proteinExistence type="predicted"/>
<dbReference type="EMBL" id="CP016076">
    <property type="protein sequence ID" value="APU13283.1"/>
    <property type="molecule type" value="Genomic_DNA"/>
</dbReference>
<protein>
    <submittedName>
        <fullName evidence="1">Uncharacterized protein</fullName>
    </submittedName>
</protein>
<name>A0AAC9PQQ1_9PSEU</name>
<evidence type="ECO:0000313" key="2">
    <source>
        <dbReference type="Proteomes" id="UP000185511"/>
    </source>
</evidence>
<organism evidence="1 2">
    <name type="scientific">Actinoalloteichus fjordicus</name>
    <dbReference type="NCBI Taxonomy" id="1612552"/>
    <lineage>
        <taxon>Bacteria</taxon>
        <taxon>Bacillati</taxon>
        <taxon>Actinomycetota</taxon>
        <taxon>Actinomycetes</taxon>
        <taxon>Pseudonocardiales</taxon>
        <taxon>Pseudonocardiaceae</taxon>
        <taxon>Actinoalloteichus</taxon>
    </lineage>
</organism>
<accession>A0AAC9PQQ1</accession>
<gene>
    <name evidence="1" type="ORF">UA74_06045</name>
</gene>
<sequence>MRDAFGYDDATLAELARAGVDASFAPTTTRTRLHREIDAWLAAPAG</sequence>
<keyword evidence="2" id="KW-1185">Reference proteome</keyword>
<dbReference type="Proteomes" id="UP000185511">
    <property type="component" value="Chromosome"/>
</dbReference>
<reference evidence="2" key="1">
    <citation type="submission" date="2016-06" db="EMBL/GenBank/DDBJ databases">
        <title>Complete genome sequence of Actinoalloteichus fjordicus DSM 46855 (=ADI127-17), type strain of the new species Actinoalloteichus fjordicus.</title>
        <authorList>
            <person name="Ruckert C."/>
            <person name="Nouioui I."/>
            <person name="Willmese J."/>
            <person name="van Wezel G."/>
            <person name="Klenk H.-P."/>
            <person name="Kalinowski J."/>
            <person name="Zotchev S.B."/>
        </authorList>
    </citation>
    <scope>NUCLEOTIDE SEQUENCE [LARGE SCALE GENOMIC DNA]</scope>
    <source>
        <strain evidence="2">ADI127-7</strain>
    </source>
</reference>
<evidence type="ECO:0000313" key="1">
    <source>
        <dbReference type="EMBL" id="APU13283.1"/>
    </source>
</evidence>
<dbReference type="AlphaFoldDB" id="A0AAC9PQQ1"/>
<dbReference type="KEGG" id="acad:UA74_06045"/>